<dbReference type="PANTHER" id="PTHR38695">
    <property type="entry name" value="AMINO ACID PERMEASE_ SLC12A DOMAIN-CONTAINING PROTEIN"/>
    <property type="match status" value="1"/>
</dbReference>
<evidence type="ECO:0000256" key="1">
    <source>
        <dbReference type="SAM" id="MobiDB-lite"/>
    </source>
</evidence>
<organism evidence="3 4">
    <name type="scientific">Petromyces alliaceus</name>
    <name type="common">Aspergillus alliaceus</name>
    <dbReference type="NCBI Taxonomy" id="209559"/>
    <lineage>
        <taxon>Eukaryota</taxon>
        <taxon>Fungi</taxon>
        <taxon>Dikarya</taxon>
        <taxon>Ascomycota</taxon>
        <taxon>Pezizomycotina</taxon>
        <taxon>Eurotiomycetes</taxon>
        <taxon>Eurotiomycetidae</taxon>
        <taxon>Eurotiales</taxon>
        <taxon>Aspergillaceae</taxon>
        <taxon>Aspergillus</taxon>
        <taxon>Aspergillus subgen. Circumdati</taxon>
    </lineage>
</organism>
<comment type="caution">
    <text evidence="3">The sequence shown here is derived from an EMBL/GenBank/DDBJ whole genome shotgun (WGS) entry which is preliminary data.</text>
</comment>
<dbReference type="Proteomes" id="UP000541154">
    <property type="component" value="Unassembled WGS sequence"/>
</dbReference>
<dbReference type="InterPro" id="IPR040841">
    <property type="entry name" value="Luciferase_dom"/>
</dbReference>
<name>A0A8H6AD56_PETAA</name>
<sequence length="257" mass="28589">MTSLPHRSRLQSFSGIGIPRGLQNEPWLLIAGSCVVGILLWGIWDYRDRVDFGTGGTPPTIRGWFKVNRLRVVRAFSYLCGDDLQDASALPRTGPRYLSSPIPRRPGGRPSLKPRTLPQRQSPEPIEPQAREALFKLMNRFYHEYPDILRLGLSKTEGGTADAIYARSDRPTCNPVAAQVGYEIAHIHPADKSLHVLLSPADARTVIEAAWGQRFAVPSMVPPGWIMVYAPRNSEEVEVMAQIVRAAIQWTTGAKLD</sequence>
<gene>
    <name evidence="3" type="ORF">ETB97_003383</name>
</gene>
<feature type="domain" description="Luciferase" evidence="2">
    <location>
        <begin position="181"/>
        <end position="247"/>
    </location>
</feature>
<dbReference type="InterPro" id="IPR048273">
    <property type="entry name" value="Luciferase"/>
</dbReference>
<feature type="region of interest" description="Disordered" evidence="1">
    <location>
        <begin position="91"/>
        <end position="125"/>
    </location>
</feature>
<proteinExistence type="predicted"/>
<dbReference type="EMBL" id="SPNV01000018">
    <property type="protein sequence ID" value="KAF5865539.1"/>
    <property type="molecule type" value="Genomic_DNA"/>
</dbReference>
<reference evidence="3 4" key="1">
    <citation type="submission" date="2019-04" db="EMBL/GenBank/DDBJ databases">
        <title>Aspergillus burnettii sp. nov., novel species from soil in southeast Queensland.</title>
        <authorList>
            <person name="Gilchrist C.L.M."/>
            <person name="Pitt J.I."/>
            <person name="Lange L."/>
            <person name="Lacey H.J."/>
            <person name="Vuong D."/>
            <person name="Midgley D.J."/>
            <person name="Greenfield P."/>
            <person name="Bradbury M."/>
            <person name="Lacey E."/>
            <person name="Busk P.K."/>
            <person name="Pilgaard B."/>
            <person name="Chooi Y.H."/>
            <person name="Piggott A.M."/>
        </authorList>
    </citation>
    <scope>NUCLEOTIDE SEQUENCE [LARGE SCALE GENOMIC DNA]</scope>
    <source>
        <strain evidence="3 4">FRR 5400</strain>
    </source>
</reference>
<dbReference type="PANTHER" id="PTHR38695:SF1">
    <property type="entry name" value="AMINO ACID PERMEASE_ SLC12A DOMAIN-CONTAINING PROTEIN"/>
    <property type="match status" value="1"/>
</dbReference>
<evidence type="ECO:0000313" key="3">
    <source>
        <dbReference type="EMBL" id="KAF5865539.1"/>
    </source>
</evidence>
<evidence type="ECO:0000259" key="2">
    <source>
        <dbReference type="Pfam" id="PF17648"/>
    </source>
</evidence>
<evidence type="ECO:0000313" key="4">
    <source>
        <dbReference type="Proteomes" id="UP000541154"/>
    </source>
</evidence>
<dbReference type="Pfam" id="PF17648">
    <property type="entry name" value="Luciferase"/>
    <property type="match status" value="1"/>
</dbReference>
<dbReference type="AlphaFoldDB" id="A0A8H6AD56"/>
<accession>A0A8H6AD56</accession>
<protein>
    <recommendedName>
        <fullName evidence="2">Luciferase domain-containing protein</fullName>
    </recommendedName>
</protein>
<keyword evidence="4" id="KW-1185">Reference proteome</keyword>